<dbReference type="PANTHER" id="PTHR24104">
    <property type="entry name" value="E3 UBIQUITIN-PROTEIN LIGASE NHLRC1-RELATED"/>
    <property type="match status" value="1"/>
</dbReference>
<dbReference type="SUPFAM" id="SSF101898">
    <property type="entry name" value="NHL repeat"/>
    <property type="match status" value="1"/>
</dbReference>
<dbReference type="GO" id="GO:0043161">
    <property type="term" value="P:proteasome-mediated ubiquitin-dependent protein catabolic process"/>
    <property type="evidence" value="ECO:0007669"/>
    <property type="project" value="TreeGrafter"/>
</dbReference>
<dbReference type="AlphaFoldDB" id="A0A8K0ADG7"/>
<dbReference type="GO" id="GO:0000209">
    <property type="term" value="P:protein polyubiquitination"/>
    <property type="evidence" value="ECO:0007669"/>
    <property type="project" value="TreeGrafter"/>
</dbReference>
<dbReference type="Pfam" id="PF01436">
    <property type="entry name" value="NHL"/>
    <property type="match status" value="1"/>
</dbReference>
<reference evidence="5" key="1">
    <citation type="submission" date="2022-01" db="EMBL/GenBank/DDBJ databases">
        <authorList>
            <person name="Braso-Vives M."/>
        </authorList>
    </citation>
    <scope>NUCLEOTIDE SEQUENCE</scope>
</reference>
<dbReference type="InterPro" id="IPR050952">
    <property type="entry name" value="TRIM-NHL_E3_ligases"/>
</dbReference>
<keyword evidence="4" id="KW-0812">Transmembrane</keyword>
<dbReference type="EMBL" id="OV696694">
    <property type="protein sequence ID" value="CAH1273932.1"/>
    <property type="molecule type" value="Genomic_DNA"/>
</dbReference>
<keyword evidence="4" id="KW-0472">Membrane</keyword>
<dbReference type="PANTHER" id="PTHR24104:SF50">
    <property type="entry name" value="SMP-30_GLUCONOLACTONASE_LRE-LIKE REGION DOMAIN-CONTAINING PROTEIN"/>
    <property type="match status" value="1"/>
</dbReference>
<dbReference type="InterPro" id="IPR011042">
    <property type="entry name" value="6-blade_b-propeller_TolB-like"/>
</dbReference>
<evidence type="ECO:0000256" key="3">
    <source>
        <dbReference type="SAM" id="MobiDB-lite"/>
    </source>
</evidence>
<keyword evidence="4" id="KW-1133">Transmembrane helix</keyword>
<evidence type="ECO:0000256" key="2">
    <source>
        <dbReference type="PROSITE-ProRule" id="PRU00504"/>
    </source>
</evidence>
<feature type="transmembrane region" description="Helical" evidence="4">
    <location>
        <begin position="123"/>
        <end position="141"/>
    </location>
</feature>
<gene>
    <name evidence="5" type="primary">TRIM3</name>
    <name evidence="5" type="ORF">BLAG_LOCUS25118</name>
</gene>
<keyword evidence="1" id="KW-0677">Repeat</keyword>
<dbReference type="OrthoDB" id="10020332at2759"/>
<evidence type="ECO:0000313" key="6">
    <source>
        <dbReference type="Proteomes" id="UP000838412"/>
    </source>
</evidence>
<dbReference type="InterPro" id="IPR001258">
    <property type="entry name" value="NHL_repeat"/>
</dbReference>
<dbReference type="Gene3D" id="2.120.10.30">
    <property type="entry name" value="TolB, C-terminal domain"/>
    <property type="match status" value="2"/>
</dbReference>
<dbReference type="CDD" id="cd05819">
    <property type="entry name" value="NHL"/>
    <property type="match status" value="1"/>
</dbReference>
<proteinExistence type="predicted"/>
<feature type="repeat" description="NHL" evidence="2">
    <location>
        <begin position="197"/>
        <end position="240"/>
    </location>
</feature>
<protein>
    <submittedName>
        <fullName evidence="5">TRIM3 protein</fullName>
    </submittedName>
</protein>
<evidence type="ECO:0000256" key="1">
    <source>
        <dbReference type="ARBA" id="ARBA00022737"/>
    </source>
</evidence>
<feature type="repeat" description="NHL" evidence="2">
    <location>
        <begin position="395"/>
        <end position="437"/>
    </location>
</feature>
<accession>A0A8K0ADG7</accession>
<dbReference type="PROSITE" id="PS51125">
    <property type="entry name" value="NHL"/>
    <property type="match status" value="2"/>
</dbReference>
<name>A0A8K0ADG7_BRALA</name>
<feature type="compositionally biased region" description="Polar residues" evidence="3">
    <location>
        <begin position="1"/>
        <end position="20"/>
    </location>
</feature>
<evidence type="ECO:0000256" key="4">
    <source>
        <dbReference type="SAM" id="Phobius"/>
    </source>
</evidence>
<evidence type="ECO:0000313" key="5">
    <source>
        <dbReference type="EMBL" id="CAH1273932.1"/>
    </source>
</evidence>
<sequence length="481" mass="52271">MYTGAALNSDQIRGQNTPNYNPVYLPNARNPNTTYILSPQPENRLLGTAGPNVPDTSSVTVGETAESVTVVAAQVVDEDYRRDGCNSSTNGADASADVTRNGLITNPMYLPRQAGIGYRHRRVCLGASAAILLAALIFGGISNEVLNCKMESATVAPPPESTTISSTNEYSFVTASTLPSVPTSSQESRDKNKNAEKIVFGGEGTDPGKFEENLGVAVSADNEIFVTDLFNRRVQVYNMTGVHLRLFPTVVPGENVTMVPFDVAIDGEGHLWVVVRKGHHDLSVHVVQYKKDGQPMTIFDVPDTTITWYPSIAVDVANNRIIVAGLRELFVFQPNGSFQRSFGTEQGLKTSYVTSDNEGRILVTDRSDQEVSKYGYSKSPLSSGVNVYDHRGHWLFNFGVIGGTGRLRMPRGICVDASGHIFVADEGRGSVDMFTSRGKFVHTAVRIAKPWAIAIGRDGQLVVTDPRANTVTIFPKQMVYQ</sequence>
<dbReference type="GO" id="GO:0061630">
    <property type="term" value="F:ubiquitin protein ligase activity"/>
    <property type="evidence" value="ECO:0007669"/>
    <property type="project" value="TreeGrafter"/>
</dbReference>
<organism evidence="5 6">
    <name type="scientific">Branchiostoma lanceolatum</name>
    <name type="common">Common lancelet</name>
    <name type="synonym">Amphioxus lanceolatum</name>
    <dbReference type="NCBI Taxonomy" id="7740"/>
    <lineage>
        <taxon>Eukaryota</taxon>
        <taxon>Metazoa</taxon>
        <taxon>Chordata</taxon>
        <taxon>Cephalochordata</taxon>
        <taxon>Leptocardii</taxon>
        <taxon>Amphioxiformes</taxon>
        <taxon>Branchiostomatidae</taxon>
        <taxon>Branchiostoma</taxon>
    </lineage>
</organism>
<dbReference type="Proteomes" id="UP000838412">
    <property type="component" value="Chromosome 9"/>
</dbReference>
<feature type="region of interest" description="Disordered" evidence="3">
    <location>
        <begin position="1"/>
        <end position="21"/>
    </location>
</feature>
<keyword evidence="6" id="KW-1185">Reference proteome</keyword>